<evidence type="ECO:0000313" key="2">
    <source>
        <dbReference type="EMBL" id="KXS12557.1"/>
    </source>
</evidence>
<gene>
    <name evidence="2" type="ORF">M427DRAFT_395767</name>
</gene>
<evidence type="ECO:0000313" key="3">
    <source>
        <dbReference type="Proteomes" id="UP000070544"/>
    </source>
</evidence>
<name>A0A139A6W3_GONPJ</name>
<sequence length="163" mass="18255">MTIAIQGTTFQTRWGNFHSIPAAALPKKPSNRPIGRPTRASAGLEAKTARKMVTEKLQAVLRHPRTVARFSTDAEKIIWASLRSLEHVDEDGNVNESESTFPPDPAAELRRLYEERKALQVCKSVVTGRSRGVKPGYVNRINLQPLGNNSRSWKIDVHYLKTP</sequence>
<organism evidence="2 3">
    <name type="scientific">Gonapodya prolifera (strain JEL478)</name>
    <name type="common">Monoblepharis prolifera</name>
    <dbReference type="NCBI Taxonomy" id="1344416"/>
    <lineage>
        <taxon>Eukaryota</taxon>
        <taxon>Fungi</taxon>
        <taxon>Fungi incertae sedis</taxon>
        <taxon>Chytridiomycota</taxon>
        <taxon>Chytridiomycota incertae sedis</taxon>
        <taxon>Monoblepharidomycetes</taxon>
        <taxon>Monoblepharidales</taxon>
        <taxon>Gonapodyaceae</taxon>
        <taxon>Gonapodya</taxon>
    </lineage>
</organism>
<protein>
    <submittedName>
        <fullName evidence="2">Uncharacterized protein</fullName>
    </submittedName>
</protein>
<evidence type="ECO:0000256" key="1">
    <source>
        <dbReference type="SAM" id="MobiDB-lite"/>
    </source>
</evidence>
<accession>A0A139A6W3</accession>
<feature type="region of interest" description="Disordered" evidence="1">
    <location>
        <begin position="22"/>
        <end position="45"/>
    </location>
</feature>
<dbReference type="Proteomes" id="UP000070544">
    <property type="component" value="Unassembled WGS sequence"/>
</dbReference>
<reference evidence="2 3" key="1">
    <citation type="journal article" date="2015" name="Genome Biol. Evol.">
        <title>Phylogenomic analyses indicate that early fungi evolved digesting cell walls of algal ancestors of land plants.</title>
        <authorList>
            <person name="Chang Y."/>
            <person name="Wang S."/>
            <person name="Sekimoto S."/>
            <person name="Aerts A.L."/>
            <person name="Choi C."/>
            <person name="Clum A."/>
            <person name="LaButti K.M."/>
            <person name="Lindquist E.A."/>
            <person name="Yee Ngan C."/>
            <person name="Ohm R.A."/>
            <person name="Salamov A.A."/>
            <person name="Grigoriev I.V."/>
            <person name="Spatafora J.W."/>
            <person name="Berbee M.L."/>
        </authorList>
    </citation>
    <scope>NUCLEOTIDE SEQUENCE [LARGE SCALE GENOMIC DNA]</scope>
    <source>
        <strain evidence="2 3">JEL478</strain>
    </source>
</reference>
<proteinExistence type="predicted"/>
<dbReference type="EMBL" id="KQ965787">
    <property type="protein sequence ID" value="KXS12557.1"/>
    <property type="molecule type" value="Genomic_DNA"/>
</dbReference>
<keyword evidence="3" id="KW-1185">Reference proteome</keyword>
<dbReference type="AlphaFoldDB" id="A0A139A6W3"/>